<name>A0A8J2Q3U5_9BILA</name>
<evidence type="ECO:0000256" key="1">
    <source>
        <dbReference type="SAM" id="MobiDB-lite"/>
    </source>
</evidence>
<proteinExistence type="predicted"/>
<sequence>MFINPNPTKIWITITITTVTTTTTTTTAPSSSSSSSSPPTITAMITKTTKFDSNSLLNETFNDYNDYISKFNF</sequence>
<keyword evidence="3" id="KW-1185">Reference proteome</keyword>
<dbReference type="AlphaFoldDB" id="A0A8J2Q3U5"/>
<accession>A0A8J2Q3U5</accession>
<comment type="caution">
    <text evidence="2">The sequence shown here is derived from an EMBL/GenBank/DDBJ whole genome shotgun (WGS) entry which is preliminary data.</text>
</comment>
<dbReference type="EMBL" id="CAKAEH010000429">
    <property type="protein sequence ID" value="CAG9530945.1"/>
    <property type="molecule type" value="Genomic_DNA"/>
</dbReference>
<gene>
    <name evidence="2" type="ORF">CJOHNSTONI_LOCUS1384</name>
</gene>
<dbReference type="Proteomes" id="UP000746747">
    <property type="component" value="Unassembled WGS sequence"/>
</dbReference>
<reference evidence="2" key="1">
    <citation type="submission" date="2021-09" db="EMBL/GenBank/DDBJ databases">
        <authorList>
            <consortium name="Pathogen Informatics"/>
        </authorList>
    </citation>
    <scope>NUCLEOTIDE SEQUENCE</scope>
</reference>
<feature type="region of interest" description="Disordered" evidence="1">
    <location>
        <begin position="22"/>
        <end position="41"/>
    </location>
</feature>
<organism evidence="2 3">
    <name type="scientific">Cercopithifilaria johnstoni</name>
    <dbReference type="NCBI Taxonomy" id="2874296"/>
    <lineage>
        <taxon>Eukaryota</taxon>
        <taxon>Metazoa</taxon>
        <taxon>Ecdysozoa</taxon>
        <taxon>Nematoda</taxon>
        <taxon>Chromadorea</taxon>
        <taxon>Rhabditida</taxon>
        <taxon>Spirurina</taxon>
        <taxon>Spiruromorpha</taxon>
        <taxon>Filarioidea</taxon>
        <taxon>Onchocercidae</taxon>
        <taxon>Cercopithifilaria</taxon>
    </lineage>
</organism>
<protein>
    <submittedName>
        <fullName evidence="2">Uncharacterized protein</fullName>
    </submittedName>
</protein>
<evidence type="ECO:0000313" key="2">
    <source>
        <dbReference type="EMBL" id="CAG9530945.1"/>
    </source>
</evidence>
<evidence type="ECO:0000313" key="3">
    <source>
        <dbReference type="Proteomes" id="UP000746747"/>
    </source>
</evidence>